<evidence type="ECO:0000313" key="2">
    <source>
        <dbReference type="EMBL" id="OAS99677.1"/>
    </source>
</evidence>
<gene>
    <name evidence="2" type="ORF">BDCG_16256</name>
</gene>
<feature type="compositionally biased region" description="Acidic residues" evidence="1">
    <location>
        <begin position="33"/>
        <end position="44"/>
    </location>
</feature>
<organism evidence="2 3">
    <name type="scientific">Ajellomyces dermatitidis (strain ER-3 / ATCC MYA-2586)</name>
    <name type="common">Blastomyces dermatitidis</name>
    <dbReference type="NCBI Taxonomy" id="559297"/>
    <lineage>
        <taxon>Eukaryota</taxon>
        <taxon>Fungi</taxon>
        <taxon>Dikarya</taxon>
        <taxon>Ascomycota</taxon>
        <taxon>Pezizomycotina</taxon>
        <taxon>Eurotiomycetes</taxon>
        <taxon>Eurotiomycetidae</taxon>
        <taxon>Onygenales</taxon>
        <taxon>Ajellomycetaceae</taxon>
        <taxon>Blastomyces</taxon>
    </lineage>
</organism>
<dbReference type="GeneID" id="69031148"/>
<evidence type="ECO:0000256" key="1">
    <source>
        <dbReference type="SAM" id="MobiDB-lite"/>
    </source>
</evidence>
<accession>A0ABX2VR45</accession>
<feature type="region of interest" description="Disordered" evidence="1">
    <location>
        <begin position="33"/>
        <end position="62"/>
    </location>
</feature>
<proteinExistence type="predicted"/>
<keyword evidence="3" id="KW-1185">Reference proteome</keyword>
<reference evidence="3" key="1">
    <citation type="journal article" date="2015" name="PLoS Genet.">
        <title>The dynamic genome and transcriptome of the human fungal pathogen Blastomyces and close relative Emmonsia.</title>
        <authorList>
            <person name="Munoz J.F."/>
            <person name="Gauthier G.M."/>
            <person name="Desjardins C.A."/>
            <person name="Gallo J.E."/>
            <person name="Holder J."/>
            <person name="Sullivan T.D."/>
            <person name="Marty A.J."/>
            <person name="Carmen J.C."/>
            <person name="Chen Z."/>
            <person name="Ding L."/>
            <person name="Gujja S."/>
            <person name="Magrini V."/>
            <person name="Misas E."/>
            <person name="Mitreva M."/>
            <person name="Priest M."/>
            <person name="Saif S."/>
            <person name="Whiston E.A."/>
            <person name="Young S."/>
            <person name="Zeng Q."/>
            <person name="Goldman W.E."/>
            <person name="Mardis E.R."/>
            <person name="Taylor J.W."/>
            <person name="McEwen J.G."/>
            <person name="Clay O.K."/>
            <person name="Klein B.S."/>
            <person name="Cuomo C.A."/>
        </authorList>
    </citation>
    <scope>NUCLEOTIDE SEQUENCE [LARGE SCALE GENOMIC DNA]</scope>
    <source>
        <strain evidence="3">ER-3 / ATCC MYA-2586</strain>
    </source>
</reference>
<dbReference type="EMBL" id="EQ999973">
    <property type="protein sequence ID" value="OAS99677.1"/>
    <property type="molecule type" value="Genomic_DNA"/>
</dbReference>
<protein>
    <submittedName>
        <fullName evidence="2">Uncharacterized protein</fullName>
    </submittedName>
</protein>
<dbReference type="RefSeq" id="XP_045279405.1">
    <property type="nucleotide sequence ID" value="XM_045425508.1"/>
</dbReference>
<dbReference type="Proteomes" id="UP000002039">
    <property type="component" value="Unassembled WGS sequence"/>
</dbReference>
<evidence type="ECO:0000313" key="3">
    <source>
        <dbReference type="Proteomes" id="UP000002039"/>
    </source>
</evidence>
<sequence>MRRLTAKKRTALLRVRDWSEKDRELTADLKIECDDEAEGDEDTVIDNSVPASSADKKQSEKS</sequence>
<name>A0ABX2VR45_AJEDR</name>